<dbReference type="Proteomes" id="UP001159428">
    <property type="component" value="Unassembled WGS sequence"/>
</dbReference>
<dbReference type="Pfam" id="PF25298">
    <property type="entry name" value="Baculo_FP_2nd"/>
    <property type="match status" value="1"/>
</dbReference>
<dbReference type="EMBL" id="CALNXJ010000028">
    <property type="protein sequence ID" value="CAH3134139.1"/>
    <property type="molecule type" value="Genomic_DNA"/>
</dbReference>
<sequence length="292" mass="32497">ELPLLSVFLLLILTEIMPKESVTSLKQQNQDLKDKVDALSKEITQLKEKVRVDSAIAFGAEAAATSGNSIDNASNDETVSRSLQYLSDEYDDLSASNSGVVDQLKALSRGLNKLSAEVTRVGNAIDEVEEYSYQFNVKIIGLPEKSSETAAETSALCVKLFQEMGAEVFLSDIDIAHRVPSRQQNGAPKPVICKFVRRLAKASVMETRQSASQVNLSNIGLSADSVLDRVRIFDHLTPKKQHLFFEAKRFKEQNQYRFCWAKNSTIYLRKSEGSRPIKITDFGSLQRLVSDT</sequence>
<keyword evidence="5" id="KW-1185">Reference proteome</keyword>
<feature type="domain" description="FP protein C-terminal" evidence="3">
    <location>
        <begin position="237"/>
        <end position="287"/>
    </location>
</feature>
<feature type="chain" id="PRO_5043617173" description="FP protein C-terminal domain-containing protein" evidence="2">
    <location>
        <begin position="19"/>
        <end position="292"/>
    </location>
</feature>
<evidence type="ECO:0000313" key="4">
    <source>
        <dbReference type="EMBL" id="CAH3134139.1"/>
    </source>
</evidence>
<feature type="coiled-coil region" evidence="1">
    <location>
        <begin position="22"/>
        <end position="49"/>
    </location>
</feature>
<feature type="non-terminal residue" evidence="4">
    <location>
        <position position="1"/>
    </location>
</feature>
<evidence type="ECO:0000313" key="5">
    <source>
        <dbReference type="Proteomes" id="UP001159428"/>
    </source>
</evidence>
<dbReference type="PANTHER" id="PTHR11505">
    <property type="entry name" value="L1 TRANSPOSABLE ELEMENT-RELATED"/>
    <property type="match status" value="1"/>
</dbReference>
<protein>
    <recommendedName>
        <fullName evidence="3">FP protein C-terminal domain-containing protein</fullName>
    </recommendedName>
</protein>
<dbReference type="Gene3D" id="3.30.70.1820">
    <property type="entry name" value="L1 transposable element, RRM domain"/>
    <property type="match status" value="1"/>
</dbReference>
<dbReference type="AlphaFoldDB" id="A0AAU9X3B0"/>
<name>A0AAU9X3B0_9CNID</name>
<keyword evidence="1" id="KW-0175">Coiled coil</keyword>
<keyword evidence="2" id="KW-0732">Signal</keyword>
<evidence type="ECO:0000256" key="2">
    <source>
        <dbReference type="SAM" id="SignalP"/>
    </source>
</evidence>
<gene>
    <name evidence="4" type="ORF">PMEA_00015737</name>
</gene>
<evidence type="ECO:0000256" key="1">
    <source>
        <dbReference type="SAM" id="Coils"/>
    </source>
</evidence>
<accession>A0AAU9X3B0</accession>
<proteinExistence type="predicted"/>
<comment type="caution">
    <text evidence="4">The sequence shown here is derived from an EMBL/GenBank/DDBJ whole genome shotgun (WGS) entry which is preliminary data.</text>
</comment>
<dbReference type="InterPro" id="IPR057251">
    <property type="entry name" value="FP_C"/>
</dbReference>
<dbReference type="InterPro" id="IPR004244">
    <property type="entry name" value="Transposase_22"/>
</dbReference>
<organism evidence="4 5">
    <name type="scientific">Pocillopora meandrina</name>
    <dbReference type="NCBI Taxonomy" id="46732"/>
    <lineage>
        <taxon>Eukaryota</taxon>
        <taxon>Metazoa</taxon>
        <taxon>Cnidaria</taxon>
        <taxon>Anthozoa</taxon>
        <taxon>Hexacorallia</taxon>
        <taxon>Scleractinia</taxon>
        <taxon>Astrocoeniina</taxon>
        <taxon>Pocilloporidae</taxon>
        <taxon>Pocillopora</taxon>
    </lineage>
</organism>
<evidence type="ECO:0000259" key="3">
    <source>
        <dbReference type="Pfam" id="PF25298"/>
    </source>
</evidence>
<feature type="signal peptide" evidence="2">
    <location>
        <begin position="1"/>
        <end position="18"/>
    </location>
</feature>
<reference evidence="4 5" key="1">
    <citation type="submission" date="2022-05" db="EMBL/GenBank/DDBJ databases">
        <authorList>
            <consortium name="Genoscope - CEA"/>
            <person name="William W."/>
        </authorList>
    </citation>
    <scope>NUCLEOTIDE SEQUENCE [LARGE SCALE GENOMIC DNA]</scope>
</reference>